<sequence length="364" mass="41436">MKFLSNLRSKVESWLINDTLNNTSFTNINNDSNSFVEKFGLHQLCLLEMFDAQSQCFYGSDTAGFGFLLKSEQYTQNQYQALSELVHHINAGYGLQITSMESVLLVSVSCNVAFTNTDDVEAMQAVQTKLFELLDACFDVEHLTAQSLINIASDMLYPHRALNGDAEQLIYDDLFFVRDQLANYDDVAVEVKKSSISYQKQQEWFTAIGFGVQRYYDANISPAAEEYQRFIESKLASIQGAKAYFTLGVYKPVKSKKPKEMSLYEHQHRQKLRVYHIFTVVSKEHDATTLTKIATDAIRLFDYQVVPLHNRQLAALFFGLPICLGLGTAEDIYNLRLCKSVDLVHHHDVFPVIYNLVAHNGKEI</sequence>
<evidence type="ECO:0000313" key="2">
    <source>
        <dbReference type="EMBL" id="STY98574.1"/>
    </source>
</evidence>
<name>A0A378QE76_9GAMM</name>
<dbReference type="AlphaFoldDB" id="A0A378QE76"/>
<organism evidence="2 4">
    <name type="scientific">Moraxella ovis</name>
    <dbReference type="NCBI Taxonomy" id="29433"/>
    <lineage>
        <taxon>Bacteria</taxon>
        <taxon>Pseudomonadati</taxon>
        <taxon>Pseudomonadota</taxon>
        <taxon>Gammaproteobacteria</taxon>
        <taxon>Moraxellales</taxon>
        <taxon>Moraxellaceae</taxon>
        <taxon>Moraxella</taxon>
    </lineage>
</organism>
<accession>A0A378QE76</accession>
<reference evidence="2 4" key="2">
    <citation type="submission" date="2018-06" db="EMBL/GenBank/DDBJ databases">
        <authorList>
            <consortium name="Pathogen Informatics"/>
            <person name="Doyle S."/>
        </authorList>
    </citation>
    <scope>NUCLEOTIDE SEQUENCE [LARGE SCALE GENOMIC DNA]</scope>
    <source>
        <strain evidence="2 4">NCTC11227</strain>
    </source>
</reference>
<evidence type="ECO:0000313" key="1">
    <source>
        <dbReference type="EMBL" id="ANB92576.1"/>
    </source>
</evidence>
<proteinExistence type="predicted"/>
<dbReference type="EMBL" id="CP011159">
    <property type="protein sequence ID" value="ANB92576.1"/>
    <property type="molecule type" value="Genomic_DNA"/>
</dbReference>
<dbReference type="RefSeq" id="WP_063515092.1">
    <property type="nucleotide sequence ID" value="NZ_CP011159.1"/>
</dbReference>
<keyword evidence="1" id="KW-0614">Plasmid</keyword>
<dbReference type="Proteomes" id="UP000076765">
    <property type="component" value="Plasmid pMOV1"/>
</dbReference>
<gene>
    <name evidence="1" type="ORF">MOVS_10830</name>
    <name evidence="2" type="ORF">NCTC11227_02250</name>
</gene>
<dbReference type="Proteomes" id="UP000255102">
    <property type="component" value="Unassembled WGS sequence"/>
</dbReference>
<dbReference type="KEGG" id="moi:MOVS_10830"/>
<evidence type="ECO:0000313" key="4">
    <source>
        <dbReference type="Proteomes" id="UP000255102"/>
    </source>
</evidence>
<geneLocation type="plasmid" evidence="3">
    <name>pmov1</name>
</geneLocation>
<dbReference type="EMBL" id="UGPW01000002">
    <property type="protein sequence ID" value="STY98574.1"/>
    <property type="molecule type" value="Genomic_DNA"/>
</dbReference>
<evidence type="ECO:0000313" key="3">
    <source>
        <dbReference type="Proteomes" id="UP000076765"/>
    </source>
</evidence>
<keyword evidence="3" id="KW-1185">Reference proteome</keyword>
<reference evidence="1 3" key="1">
    <citation type="submission" date="2015-04" db="EMBL/GenBank/DDBJ databases">
        <authorList>
            <person name="Calcutt M.J."/>
            <person name="Foecking M.F."/>
        </authorList>
    </citation>
    <scope>NUCLEOTIDE SEQUENCE [LARGE SCALE GENOMIC DNA]</scope>
    <source>
        <strain evidence="1 3">199/55</strain>
        <plasmid evidence="3">pmov1</plasmid>
        <plasmid evidence="1">pMOV1</plasmid>
    </source>
</reference>
<protein>
    <submittedName>
        <fullName evidence="2">F pilus assembly Type-IV secretion system for plasmid transfer</fullName>
    </submittedName>
</protein>
<geneLocation type="plasmid" evidence="1">
    <name>pMOV1</name>
</geneLocation>